<reference evidence="1 2" key="1">
    <citation type="submission" date="2017-04" db="EMBL/GenBank/DDBJ databases">
        <authorList>
            <person name="Afonso C.L."/>
            <person name="Miller P.J."/>
            <person name="Scott M.A."/>
            <person name="Spackman E."/>
            <person name="Goraichik I."/>
            <person name="Dimitrov K.M."/>
            <person name="Suarez D.L."/>
            <person name="Swayne D.E."/>
        </authorList>
    </citation>
    <scope>NUCLEOTIDE SEQUENCE [LARGE SCALE GENOMIC DNA]</scope>
    <source>
        <strain evidence="1 2">LMG26642</strain>
    </source>
</reference>
<accession>A0A1X7N8Y9</accession>
<dbReference type="STRING" id="1073423.SAMN04488700_1597"/>
<dbReference type="Pfam" id="PF14897">
    <property type="entry name" value="EpsG"/>
    <property type="match status" value="1"/>
</dbReference>
<dbReference type="InterPro" id="IPR049458">
    <property type="entry name" value="EpsG-like"/>
</dbReference>
<dbReference type="AlphaFoldDB" id="A0A1X7N8Y9"/>
<gene>
    <name evidence="1" type="ORF">SAMN04488700_1597</name>
</gene>
<dbReference type="EMBL" id="FXBJ01000002">
    <property type="protein sequence ID" value="SMH33991.1"/>
    <property type="molecule type" value="Genomic_DNA"/>
</dbReference>
<evidence type="ECO:0000313" key="1">
    <source>
        <dbReference type="EMBL" id="SMH33991.1"/>
    </source>
</evidence>
<dbReference type="RefSeq" id="WP_085559731.1">
    <property type="nucleotide sequence ID" value="NZ_FOAH01000024.1"/>
</dbReference>
<protein>
    <submittedName>
        <fullName evidence="1">EpsG family protein</fullName>
    </submittedName>
</protein>
<organism evidence="1 2">
    <name type="scientific">Carnobacterium iners</name>
    <dbReference type="NCBI Taxonomy" id="1073423"/>
    <lineage>
        <taxon>Bacteria</taxon>
        <taxon>Bacillati</taxon>
        <taxon>Bacillota</taxon>
        <taxon>Bacilli</taxon>
        <taxon>Lactobacillales</taxon>
        <taxon>Carnobacteriaceae</taxon>
        <taxon>Carnobacterium</taxon>
    </lineage>
</organism>
<sequence>MAFDVAAEYGGVLSILRHISVGADTFAYSNNYDRISNTRWSDIFDEFIDTIFLGKEGKDLGYTIIFKFIQIFNKNYQFFLILVDIFFTTLLKPE</sequence>
<dbReference type="Proteomes" id="UP000193435">
    <property type="component" value="Unassembled WGS sequence"/>
</dbReference>
<evidence type="ECO:0000313" key="2">
    <source>
        <dbReference type="Proteomes" id="UP000193435"/>
    </source>
</evidence>
<proteinExistence type="predicted"/>
<keyword evidence="2" id="KW-1185">Reference proteome</keyword>
<name>A0A1X7N8Y9_9LACT</name>